<dbReference type="OrthoDB" id="9830413at2"/>
<gene>
    <name evidence="2" type="ORF">P618_200613</name>
</gene>
<reference evidence="2 3" key="1">
    <citation type="journal article" date="2014" name="FEMS Microbiol. Lett.">
        <title>Draft genome sequences of three Holospora species (Holospora obtusa, Holospora undulata, and Holospora elegans), endonuclear symbiotic bacteria of the ciliate Paramecium caudatum.</title>
        <authorList>
            <person name="Dohra H."/>
            <person name="Tanaka K."/>
            <person name="Suzuki T."/>
            <person name="Fujishima M."/>
            <person name="Suzuki H."/>
        </authorList>
    </citation>
    <scope>NUCLEOTIDE SEQUENCE [LARGE SCALE GENOMIC DNA]</scope>
    <source>
        <strain evidence="2 3">F1</strain>
    </source>
</reference>
<name>W6TEJ9_HOLOB</name>
<keyword evidence="3" id="KW-1185">Reference proteome</keyword>
<protein>
    <submittedName>
        <fullName evidence="2">Uncharacterized protein</fullName>
    </submittedName>
</protein>
<organism evidence="2 3">
    <name type="scientific">Holospora obtusa F1</name>
    <dbReference type="NCBI Taxonomy" id="1399147"/>
    <lineage>
        <taxon>Bacteria</taxon>
        <taxon>Pseudomonadati</taxon>
        <taxon>Pseudomonadota</taxon>
        <taxon>Alphaproteobacteria</taxon>
        <taxon>Holosporales</taxon>
        <taxon>Holosporaceae</taxon>
        <taxon>Holospora</taxon>
    </lineage>
</organism>
<evidence type="ECO:0000256" key="1">
    <source>
        <dbReference type="SAM" id="Phobius"/>
    </source>
</evidence>
<keyword evidence="1" id="KW-0812">Transmembrane</keyword>
<dbReference type="STRING" id="1399147.P618_200613"/>
<evidence type="ECO:0000313" key="3">
    <source>
        <dbReference type="Proteomes" id="UP000019112"/>
    </source>
</evidence>
<evidence type="ECO:0000313" key="2">
    <source>
        <dbReference type="EMBL" id="ETZ07219.1"/>
    </source>
</evidence>
<dbReference type="Proteomes" id="UP000019112">
    <property type="component" value="Unassembled WGS sequence"/>
</dbReference>
<feature type="transmembrane region" description="Helical" evidence="1">
    <location>
        <begin position="41"/>
        <end position="62"/>
    </location>
</feature>
<dbReference type="AlphaFoldDB" id="W6TEJ9"/>
<accession>W6TEJ9</accession>
<keyword evidence="1" id="KW-1133">Transmembrane helix</keyword>
<dbReference type="RefSeq" id="WP_021827252.1">
    <property type="nucleotide sequence ID" value="NZ_AWTR02000059.1"/>
</dbReference>
<sequence length="245" mass="28441">MGFALFRRVIQIVVQYFQKKSDNAYEEEMRREDMLEAVKQIIPSIVLGICVLLCAVGGYSYWSYRKDQNLFHSELIYDEYVKTIRQGKFDDAKKLRVQLSLCKEMQTLLEIEDCSVKILEFEKNKKSEEKRKEWYSIYDAYHKLDGKLFPTSRAQSSLYHFTRFVLAVLAMEVRLEDPKEDVVGLYTRSQNSFSGLGYGIQALRALEKGVLNQKLIDQWEQSSQSWIPGVCAIGAGLSRTRSKVQ</sequence>
<keyword evidence="1" id="KW-0472">Membrane</keyword>
<dbReference type="EMBL" id="AWTR02000059">
    <property type="protein sequence ID" value="ETZ07219.1"/>
    <property type="molecule type" value="Genomic_DNA"/>
</dbReference>
<comment type="caution">
    <text evidence="2">The sequence shown here is derived from an EMBL/GenBank/DDBJ whole genome shotgun (WGS) entry which is preliminary data.</text>
</comment>
<proteinExistence type="predicted"/>